<protein>
    <submittedName>
        <fullName evidence="2">Uncharacterized protein</fullName>
    </submittedName>
</protein>
<reference evidence="2" key="1">
    <citation type="submission" date="2021-06" db="EMBL/GenBank/DDBJ databases">
        <authorList>
            <person name="Hodson N. C."/>
            <person name="Mongue J. A."/>
            <person name="Jaron S. K."/>
        </authorList>
    </citation>
    <scope>NUCLEOTIDE SEQUENCE</scope>
</reference>
<keyword evidence="1" id="KW-0732">Signal</keyword>
<accession>A0A8J2K2Y0</accession>
<gene>
    <name evidence="2" type="ORF">AFUS01_LOCUS15669</name>
</gene>
<sequence length="80" mass="9164">MMSSKILRFLALVILLVTLARITKSAELKEYNAEDCDDDKECKPGLVCRFRTCLCEDETARFSRIKNECIPVVDSMEETN</sequence>
<evidence type="ECO:0000313" key="2">
    <source>
        <dbReference type="EMBL" id="CAG7726781.1"/>
    </source>
</evidence>
<feature type="signal peptide" evidence="1">
    <location>
        <begin position="1"/>
        <end position="25"/>
    </location>
</feature>
<proteinExistence type="predicted"/>
<dbReference type="EMBL" id="CAJVCH010139886">
    <property type="protein sequence ID" value="CAG7726781.1"/>
    <property type="molecule type" value="Genomic_DNA"/>
</dbReference>
<organism evidence="2 3">
    <name type="scientific">Allacma fusca</name>
    <dbReference type="NCBI Taxonomy" id="39272"/>
    <lineage>
        <taxon>Eukaryota</taxon>
        <taxon>Metazoa</taxon>
        <taxon>Ecdysozoa</taxon>
        <taxon>Arthropoda</taxon>
        <taxon>Hexapoda</taxon>
        <taxon>Collembola</taxon>
        <taxon>Symphypleona</taxon>
        <taxon>Sminthuridae</taxon>
        <taxon>Allacma</taxon>
    </lineage>
</organism>
<feature type="chain" id="PRO_5035185305" evidence="1">
    <location>
        <begin position="26"/>
        <end position="80"/>
    </location>
</feature>
<dbReference type="AlphaFoldDB" id="A0A8J2K2Y0"/>
<evidence type="ECO:0000256" key="1">
    <source>
        <dbReference type="SAM" id="SignalP"/>
    </source>
</evidence>
<comment type="caution">
    <text evidence="2">The sequence shown here is derived from an EMBL/GenBank/DDBJ whole genome shotgun (WGS) entry which is preliminary data.</text>
</comment>
<evidence type="ECO:0000313" key="3">
    <source>
        <dbReference type="Proteomes" id="UP000708208"/>
    </source>
</evidence>
<dbReference type="Proteomes" id="UP000708208">
    <property type="component" value="Unassembled WGS sequence"/>
</dbReference>
<keyword evidence="3" id="KW-1185">Reference proteome</keyword>
<name>A0A8J2K2Y0_9HEXA</name>